<accession>A0A0K6IUH4</accession>
<keyword evidence="2" id="KW-1185">Reference proteome</keyword>
<name>A0A0K6IUH4_9GAMM</name>
<dbReference type="Proteomes" id="UP000182769">
    <property type="component" value="Unassembled WGS sequence"/>
</dbReference>
<evidence type="ECO:0000313" key="1">
    <source>
        <dbReference type="EMBL" id="CUB06738.1"/>
    </source>
</evidence>
<dbReference type="AlphaFoldDB" id="A0A0K6IUH4"/>
<protein>
    <submittedName>
        <fullName evidence="1">Uncharacterized protein</fullName>
    </submittedName>
</protein>
<evidence type="ECO:0000313" key="2">
    <source>
        <dbReference type="Proteomes" id="UP000182769"/>
    </source>
</evidence>
<organism evidence="1 2">
    <name type="scientific">Marinomonas fungiae</name>
    <dbReference type="NCBI Taxonomy" id="1137284"/>
    <lineage>
        <taxon>Bacteria</taxon>
        <taxon>Pseudomonadati</taxon>
        <taxon>Pseudomonadota</taxon>
        <taxon>Gammaproteobacteria</taxon>
        <taxon>Oceanospirillales</taxon>
        <taxon>Oceanospirillaceae</taxon>
        <taxon>Marinomonas</taxon>
    </lineage>
</organism>
<proteinExistence type="predicted"/>
<dbReference type="RefSeq" id="WP_055464748.1">
    <property type="nucleotide sequence ID" value="NZ_CYHG01000021.1"/>
</dbReference>
<dbReference type="EMBL" id="CYHG01000021">
    <property type="protein sequence ID" value="CUB06738.1"/>
    <property type="molecule type" value="Genomic_DNA"/>
</dbReference>
<reference evidence="2" key="1">
    <citation type="submission" date="2015-08" db="EMBL/GenBank/DDBJ databases">
        <authorList>
            <person name="Varghese N."/>
        </authorList>
    </citation>
    <scope>NUCLEOTIDE SEQUENCE [LARGE SCALE GENOMIC DNA]</scope>
    <source>
        <strain evidence="2">JCM 18476</strain>
    </source>
</reference>
<sequence length="157" mass="17618">MPDNLPQRTGIYSCYTGTGYYDRSWSVAMYNDGPRNIEGRGYESTLHVDLLDVESYKEQMTYHENAALSVHPGSLFQKDLFQQASRKPKEVGDQVCSFLNEYGEVLAVHGDILNVDVLGQLMSDIPGEAISSPKAIKLAIENRRQKRVSSKDWAPAM</sequence>
<dbReference type="STRING" id="1137284.GCA_001418205_03767"/>
<gene>
    <name evidence="1" type="ORF">Ga0061065_12143</name>
</gene>